<organism evidence="2 3">
    <name type="scientific">Spongiivirga citrea</name>
    <dbReference type="NCBI Taxonomy" id="1481457"/>
    <lineage>
        <taxon>Bacteria</taxon>
        <taxon>Pseudomonadati</taxon>
        <taxon>Bacteroidota</taxon>
        <taxon>Flavobacteriia</taxon>
        <taxon>Flavobacteriales</taxon>
        <taxon>Flavobacteriaceae</taxon>
        <taxon>Spongiivirga</taxon>
    </lineage>
</organism>
<keyword evidence="3" id="KW-1185">Reference proteome</keyword>
<name>A0A6M0CL62_9FLAO</name>
<dbReference type="Proteomes" id="UP000474296">
    <property type="component" value="Unassembled WGS sequence"/>
</dbReference>
<feature type="signal peptide" evidence="1">
    <location>
        <begin position="1"/>
        <end position="18"/>
    </location>
</feature>
<dbReference type="RefSeq" id="WP_164033384.1">
    <property type="nucleotide sequence ID" value="NZ_JAABOQ010000007.1"/>
</dbReference>
<dbReference type="EMBL" id="JAABOQ010000007">
    <property type="protein sequence ID" value="NER18695.1"/>
    <property type="molecule type" value="Genomic_DNA"/>
</dbReference>
<reference evidence="2 3" key="1">
    <citation type="submission" date="2020-01" db="EMBL/GenBank/DDBJ databases">
        <title>Spongiivirga citrea KCTC 32990T.</title>
        <authorList>
            <person name="Wang G."/>
        </authorList>
    </citation>
    <scope>NUCLEOTIDE SEQUENCE [LARGE SCALE GENOMIC DNA]</scope>
    <source>
        <strain evidence="2 3">KCTC 32990</strain>
    </source>
</reference>
<keyword evidence="1" id="KW-0732">Signal</keyword>
<feature type="chain" id="PRO_5026722762" evidence="1">
    <location>
        <begin position="19"/>
        <end position="199"/>
    </location>
</feature>
<sequence length="199" mass="22415">MKKIITIIILLIAGITNAQLVVDDFKTGTINKKTYTTGSGIVSTQKGNGIVKGIRSINAKIRQNPNDHGMELSIKNGLLTMSYGYDTRGTTFVNYGVDKNGENMPMNLNLKDYKTLKVEFEAKSTINGININMFTGNRYAAYGDHVRAREGKFVKEIPLKDLRPTHKDFTLSDIDYIRFQFDSRSKTGCNMAINKIWFE</sequence>
<evidence type="ECO:0000313" key="3">
    <source>
        <dbReference type="Proteomes" id="UP000474296"/>
    </source>
</evidence>
<gene>
    <name evidence="2" type="ORF">GWK10_15865</name>
</gene>
<dbReference type="AlphaFoldDB" id="A0A6M0CL62"/>
<proteinExistence type="predicted"/>
<comment type="caution">
    <text evidence="2">The sequence shown here is derived from an EMBL/GenBank/DDBJ whole genome shotgun (WGS) entry which is preliminary data.</text>
</comment>
<accession>A0A6M0CL62</accession>
<evidence type="ECO:0000256" key="1">
    <source>
        <dbReference type="SAM" id="SignalP"/>
    </source>
</evidence>
<protein>
    <submittedName>
        <fullName evidence="2">Uncharacterized protein</fullName>
    </submittedName>
</protein>
<evidence type="ECO:0000313" key="2">
    <source>
        <dbReference type="EMBL" id="NER18695.1"/>
    </source>
</evidence>